<feature type="domain" description="VanZ-like" evidence="2">
    <location>
        <begin position="38"/>
        <end position="110"/>
    </location>
</feature>
<feature type="transmembrane region" description="Helical" evidence="1">
    <location>
        <begin position="93"/>
        <end position="113"/>
    </location>
</feature>
<evidence type="ECO:0000313" key="4">
    <source>
        <dbReference type="Proteomes" id="UP000568877"/>
    </source>
</evidence>
<dbReference type="PANTHER" id="PTHR28008">
    <property type="entry name" value="DOMAIN PROTEIN, PUTATIVE (AFU_ORTHOLOGUE AFUA_3G10980)-RELATED"/>
    <property type="match status" value="1"/>
</dbReference>
<feature type="transmembrane region" description="Helical" evidence="1">
    <location>
        <begin position="12"/>
        <end position="29"/>
    </location>
</feature>
<keyword evidence="1" id="KW-0812">Transmembrane</keyword>
<proteinExistence type="predicted"/>
<keyword evidence="1" id="KW-1133">Transmembrane helix</keyword>
<feature type="transmembrane region" description="Helical" evidence="1">
    <location>
        <begin position="41"/>
        <end position="58"/>
    </location>
</feature>
<dbReference type="Pfam" id="PF04892">
    <property type="entry name" value="VanZ"/>
    <property type="match status" value="1"/>
</dbReference>
<dbReference type="EMBL" id="BLSA01000343">
    <property type="protein sequence ID" value="GFP33229.1"/>
    <property type="molecule type" value="Genomic_DNA"/>
</dbReference>
<evidence type="ECO:0000259" key="2">
    <source>
        <dbReference type="Pfam" id="PF04892"/>
    </source>
</evidence>
<dbReference type="InterPro" id="IPR006976">
    <property type="entry name" value="VanZ-like"/>
</dbReference>
<accession>A0A6V8PKT0</accession>
<evidence type="ECO:0000256" key="1">
    <source>
        <dbReference type="SAM" id="Phobius"/>
    </source>
</evidence>
<comment type="caution">
    <text evidence="3">The sequence shown here is derived from an EMBL/GenBank/DDBJ whole genome shotgun (WGS) entry which is preliminary data.</text>
</comment>
<feature type="transmembrane region" description="Helical" evidence="1">
    <location>
        <begin position="65"/>
        <end position="87"/>
    </location>
</feature>
<name>A0A6V8PKT0_9ACTN</name>
<protein>
    <recommendedName>
        <fullName evidence="2">VanZ-like domain-containing protein</fullName>
    </recommendedName>
</protein>
<keyword evidence="1" id="KW-0472">Membrane</keyword>
<gene>
    <name evidence="3" type="ORF">HKBW3S42_01563</name>
</gene>
<dbReference type="AlphaFoldDB" id="A0A6V8PKT0"/>
<sequence length="136" mass="15731">MNHRTIPFSFELIFILWIGVITALSLLPVPEVGAPEKSDKIAHFIMYLITCGIFYFTFRLRIKKIILWAGVFSFAYGLSMELVQAILPYREFSLGDLFANTAGVVLMLLYLMARDKVKRSLQRYLRILVQYVGQFL</sequence>
<dbReference type="NCBIfam" id="NF037970">
    <property type="entry name" value="vanZ_1"/>
    <property type="match status" value="1"/>
</dbReference>
<organism evidence="3 4">
    <name type="scientific">Candidatus Hakubella thermalkaliphila</name>
    <dbReference type="NCBI Taxonomy" id="2754717"/>
    <lineage>
        <taxon>Bacteria</taxon>
        <taxon>Bacillati</taxon>
        <taxon>Actinomycetota</taxon>
        <taxon>Actinomycetota incertae sedis</taxon>
        <taxon>Candidatus Hakubellales</taxon>
        <taxon>Candidatus Hakubellaceae</taxon>
        <taxon>Candidatus Hakubella</taxon>
    </lineage>
</organism>
<reference evidence="3 4" key="1">
    <citation type="journal article" date="2020" name="Front. Microbiol.">
        <title>Single-cell genomics of novel Actinobacteria with the Wood-Ljungdahl pathway discovered in a serpentinizing system.</title>
        <authorList>
            <person name="Merino N."/>
            <person name="Kawai M."/>
            <person name="Boyd E.S."/>
            <person name="Colman D.R."/>
            <person name="McGlynn S.E."/>
            <person name="Nealson K.H."/>
            <person name="Kurokawa K."/>
            <person name="Hongoh Y."/>
        </authorList>
    </citation>
    <scope>NUCLEOTIDE SEQUENCE [LARGE SCALE GENOMIC DNA]</scope>
    <source>
        <strain evidence="3 4">S42</strain>
    </source>
</reference>
<dbReference type="PANTHER" id="PTHR28008:SF1">
    <property type="entry name" value="DOMAIN PROTEIN, PUTATIVE (AFU_ORTHOLOGUE AFUA_3G10980)-RELATED"/>
    <property type="match status" value="1"/>
</dbReference>
<evidence type="ECO:0000313" key="3">
    <source>
        <dbReference type="EMBL" id="GFP33229.1"/>
    </source>
</evidence>
<dbReference type="Proteomes" id="UP000568877">
    <property type="component" value="Unassembled WGS sequence"/>
</dbReference>